<reference evidence="15" key="1">
    <citation type="submission" date="2016-01" db="EMBL/GenBank/DDBJ databases">
        <authorList>
            <person name="Mitreva M."/>
            <person name="Pepin K.H."/>
            <person name="Mihindukulasuriya K.A."/>
            <person name="Fulton R."/>
            <person name="Fronick C."/>
            <person name="O'Laughlin M."/>
            <person name="Miner T."/>
            <person name="Herter B."/>
            <person name="Rosa B.A."/>
            <person name="Cordes M."/>
            <person name="Tomlinson C."/>
            <person name="Wollam A."/>
            <person name="Palsikar V.B."/>
            <person name="Mardis E.R."/>
            <person name="Wilson R.K."/>
        </authorList>
    </citation>
    <scope>NUCLEOTIDE SEQUENCE [LARGE SCALE GENOMIC DNA]</scope>
    <source>
        <strain evidence="15">DNF01167</strain>
    </source>
</reference>
<comment type="function">
    <text evidence="1">Multidrug efflux pump.</text>
</comment>
<evidence type="ECO:0000256" key="12">
    <source>
        <dbReference type="ARBA" id="ARBA00031636"/>
    </source>
</evidence>
<keyword evidence="10" id="KW-0406">Ion transport</keyword>
<dbReference type="GO" id="GO:0006811">
    <property type="term" value="P:monoatomic ion transport"/>
    <property type="evidence" value="ECO:0007669"/>
    <property type="project" value="UniProtKB-KW"/>
</dbReference>
<dbReference type="STRING" id="1379.HMPREF3186_00837"/>
<evidence type="ECO:0000256" key="9">
    <source>
        <dbReference type="ARBA" id="ARBA00022989"/>
    </source>
</evidence>
<keyword evidence="11 13" id="KW-0472">Membrane</keyword>
<dbReference type="InterPro" id="IPR050222">
    <property type="entry name" value="MATE_MdtK"/>
</dbReference>
<dbReference type="GO" id="GO:0005886">
    <property type="term" value="C:plasma membrane"/>
    <property type="evidence" value="ECO:0007669"/>
    <property type="project" value="UniProtKB-SubCell"/>
</dbReference>
<feature type="transmembrane region" description="Helical" evidence="13">
    <location>
        <begin position="420"/>
        <end position="440"/>
    </location>
</feature>
<keyword evidence="6" id="KW-0050">Antiport</keyword>
<feature type="transmembrane region" description="Helical" evidence="13">
    <location>
        <begin position="91"/>
        <end position="113"/>
    </location>
</feature>
<dbReference type="GO" id="GO:0015297">
    <property type="term" value="F:antiporter activity"/>
    <property type="evidence" value="ECO:0007669"/>
    <property type="project" value="UniProtKB-KW"/>
</dbReference>
<proteinExistence type="inferred from homology"/>
<evidence type="ECO:0000256" key="8">
    <source>
        <dbReference type="ARBA" id="ARBA00022692"/>
    </source>
</evidence>
<evidence type="ECO:0000313" key="14">
    <source>
        <dbReference type="EMBL" id="KXB60253.1"/>
    </source>
</evidence>
<feature type="transmembrane region" description="Helical" evidence="13">
    <location>
        <begin position="194"/>
        <end position="219"/>
    </location>
</feature>
<protein>
    <recommendedName>
        <fullName evidence="4">Probable multidrug resistance protein NorM</fullName>
    </recommendedName>
    <alternativeName>
        <fullName evidence="12">Multidrug-efflux transporter</fullName>
    </alternativeName>
</protein>
<feature type="transmembrane region" description="Helical" evidence="13">
    <location>
        <begin position="21"/>
        <end position="40"/>
    </location>
</feature>
<feature type="transmembrane region" description="Helical" evidence="13">
    <location>
        <begin position="240"/>
        <end position="265"/>
    </location>
</feature>
<evidence type="ECO:0000256" key="2">
    <source>
        <dbReference type="ARBA" id="ARBA00004651"/>
    </source>
</evidence>
<evidence type="ECO:0000313" key="15">
    <source>
        <dbReference type="Proteomes" id="UP000070355"/>
    </source>
</evidence>
<evidence type="ECO:0000256" key="1">
    <source>
        <dbReference type="ARBA" id="ARBA00003408"/>
    </source>
</evidence>
<gene>
    <name evidence="14" type="ORF">HMPREF3186_00837</name>
</gene>
<dbReference type="CDD" id="cd13131">
    <property type="entry name" value="MATE_NorM_like"/>
    <property type="match status" value="1"/>
</dbReference>
<comment type="caution">
    <text evidence="14">The sequence shown here is derived from an EMBL/GenBank/DDBJ whole genome shotgun (WGS) entry which is preliminary data.</text>
</comment>
<dbReference type="PANTHER" id="PTHR43298">
    <property type="entry name" value="MULTIDRUG RESISTANCE PROTEIN NORM-RELATED"/>
    <property type="match status" value="1"/>
</dbReference>
<evidence type="ECO:0000256" key="6">
    <source>
        <dbReference type="ARBA" id="ARBA00022449"/>
    </source>
</evidence>
<feature type="transmembrane region" description="Helical" evidence="13">
    <location>
        <begin position="285"/>
        <end position="307"/>
    </location>
</feature>
<evidence type="ECO:0000256" key="11">
    <source>
        <dbReference type="ARBA" id="ARBA00023136"/>
    </source>
</evidence>
<keyword evidence="7" id="KW-1003">Cell membrane</keyword>
<evidence type="ECO:0000256" key="10">
    <source>
        <dbReference type="ARBA" id="ARBA00023065"/>
    </source>
</evidence>
<dbReference type="PATRIC" id="fig|1379.3.peg.819"/>
<keyword evidence="5" id="KW-0813">Transport</keyword>
<feature type="transmembrane region" description="Helical" evidence="13">
    <location>
        <begin position="386"/>
        <end position="408"/>
    </location>
</feature>
<feature type="transmembrane region" description="Helical" evidence="13">
    <location>
        <begin position="359"/>
        <end position="379"/>
    </location>
</feature>
<comment type="similarity">
    <text evidence="3">Belongs to the multi antimicrobial extrusion (MATE) (TC 2.A.66.1) family.</text>
</comment>
<keyword evidence="8 13" id="KW-0812">Transmembrane</keyword>
<dbReference type="RefSeq" id="WP_060914036.1">
    <property type="nucleotide sequence ID" value="NZ_JAWFGB010000014.1"/>
</dbReference>
<evidence type="ECO:0000256" key="3">
    <source>
        <dbReference type="ARBA" id="ARBA00010199"/>
    </source>
</evidence>
<sequence>MYQGKNFSERASIFIKLLLPVLVYQVISYSSGMIGTFMAGHYSPTDLAGVSMGVNIWNPIMYTLNAIVLALIPIVSQLIGKNKEEEIPTVVRQFLYIAVIISIVLIIGLNTLATPIVDQLGMDSNIAKITKNYLFYESFGVLSIFLYVVLRSFIDSLGLTRLSMIMMIVSVPVNVFFAYSFIFGKFGMPELGGAGNAVAVSVTYTVLFFIALFIVLTNPKINKYKIFEKEKVKFEKWGEIFKLGIPMALATALETVVFSTLSLMVSRFDTTVIASHQAALNFSGFLYTLPVSVANTATIIIAFHVGAKDYKLATEYTKLTVIMGMILSSIAGLIVLLFDTKIPYLYTNDSGVITLTAELLLFAIGFAICDSFASALAGVLRGYKKVVPICVVMFIGYYLVGIPTAYYFVFKQGIGIEGLWIGWIIGLAVYALGVLFYYLYMRRGISKKIKLAK</sequence>
<evidence type="ECO:0000256" key="13">
    <source>
        <dbReference type="SAM" id="Phobius"/>
    </source>
</evidence>
<dbReference type="EMBL" id="LSDC01000058">
    <property type="protein sequence ID" value="KXB60253.1"/>
    <property type="molecule type" value="Genomic_DNA"/>
</dbReference>
<name>A0A133ZXT3_9BACL</name>
<evidence type="ECO:0000256" key="4">
    <source>
        <dbReference type="ARBA" id="ARBA00020268"/>
    </source>
</evidence>
<dbReference type="Proteomes" id="UP000070355">
    <property type="component" value="Unassembled WGS sequence"/>
</dbReference>
<keyword evidence="9 13" id="KW-1133">Transmembrane helix</keyword>
<organism evidence="14 15">
    <name type="scientific">Gemella haemolysans</name>
    <dbReference type="NCBI Taxonomy" id="1379"/>
    <lineage>
        <taxon>Bacteria</taxon>
        <taxon>Bacillati</taxon>
        <taxon>Bacillota</taxon>
        <taxon>Bacilli</taxon>
        <taxon>Bacillales</taxon>
        <taxon>Gemellaceae</taxon>
        <taxon>Gemella</taxon>
    </lineage>
</organism>
<evidence type="ECO:0000256" key="5">
    <source>
        <dbReference type="ARBA" id="ARBA00022448"/>
    </source>
</evidence>
<dbReference type="NCBIfam" id="TIGR00797">
    <property type="entry name" value="matE"/>
    <property type="match status" value="1"/>
</dbReference>
<feature type="transmembrane region" description="Helical" evidence="13">
    <location>
        <begin position="133"/>
        <end position="150"/>
    </location>
</feature>
<evidence type="ECO:0000256" key="7">
    <source>
        <dbReference type="ARBA" id="ARBA00022475"/>
    </source>
</evidence>
<accession>A0A133ZXT3</accession>
<dbReference type="OrthoDB" id="9780160at2"/>
<dbReference type="PANTHER" id="PTHR43298:SF2">
    <property type="entry name" value="FMN_FAD EXPORTER YEEO-RELATED"/>
    <property type="match status" value="1"/>
</dbReference>
<dbReference type="GO" id="GO:0042910">
    <property type="term" value="F:xenobiotic transmembrane transporter activity"/>
    <property type="evidence" value="ECO:0007669"/>
    <property type="project" value="InterPro"/>
</dbReference>
<feature type="transmembrane region" description="Helical" evidence="13">
    <location>
        <begin position="162"/>
        <end position="182"/>
    </location>
</feature>
<dbReference type="AlphaFoldDB" id="A0A133ZXT3"/>
<dbReference type="InterPro" id="IPR002528">
    <property type="entry name" value="MATE_fam"/>
</dbReference>
<dbReference type="InterPro" id="IPR048279">
    <property type="entry name" value="MdtK-like"/>
</dbReference>
<comment type="subcellular location">
    <subcellularLocation>
        <location evidence="2">Cell membrane</location>
        <topology evidence="2">Multi-pass membrane protein</topology>
    </subcellularLocation>
</comment>
<dbReference type="PIRSF" id="PIRSF006603">
    <property type="entry name" value="DinF"/>
    <property type="match status" value="1"/>
</dbReference>
<dbReference type="Pfam" id="PF01554">
    <property type="entry name" value="MatE"/>
    <property type="match status" value="2"/>
</dbReference>
<feature type="transmembrane region" description="Helical" evidence="13">
    <location>
        <begin position="60"/>
        <end position="79"/>
    </location>
</feature>
<feature type="transmembrane region" description="Helical" evidence="13">
    <location>
        <begin position="319"/>
        <end position="339"/>
    </location>
</feature>